<keyword evidence="3" id="KW-1185">Reference proteome</keyword>
<dbReference type="Proteomes" id="UP000008370">
    <property type="component" value="Unassembled WGS sequence"/>
</dbReference>
<dbReference type="RefSeq" id="XP_007395230.1">
    <property type="nucleotide sequence ID" value="XM_007395168.1"/>
</dbReference>
<dbReference type="GeneID" id="18919538"/>
<evidence type="ECO:0000313" key="3">
    <source>
        <dbReference type="Proteomes" id="UP000008370"/>
    </source>
</evidence>
<dbReference type="EMBL" id="JH930472">
    <property type="protein sequence ID" value="EKM55246.1"/>
    <property type="molecule type" value="Genomic_DNA"/>
</dbReference>
<accession>K5UYL9</accession>
<reference evidence="2 3" key="1">
    <citation type="journal article" date="2012" name="BMC Genomics">
        <title>Comparative genomics of the white-rot fungi, Phanerochaete carnosa and P. chrysosporium, to elucidate the genetic basis of the distinct wood types they colonize.</title>
        <authorList>
            <person name="Suzuki H."/>
            <person name="MacDonald J."/>
            <person name="Syed K."/>
            <person name="Salamov A."/>
            <person name="Hori C."/>
            <person name="Aerts A."/>
            <person name="Henrissat B."/>
            <person name="Wiebenga A."/>
            <person name="vanKuyk P.A."/>
            <person name="Barry K."/>
            <person name="Lindquist E."/>
            <person name="LaButti K."/>
            <person name="Lapidus A."/>
            <person name="Lucas S."/>
            <person name="Coutinho P."/>
            <person name="Gong Y."/>
            <person name="Samejima M."/>
            <person name="Mahadevan R."/>
            <person name="Abou-Zaid M."/>
            <person name="de Vries R.P."/>
            <person name="Igarashi K."/>
            <person name="Yadav J.S."/>
            <person name="Grigoriev I.V."/>
            <person name="Master E.R."/>
        </authorList>
    </citation>
    <scope>NUCLEOTIDE SEQUENCE [LARGE SCALE GENOMIC DNA]</scope>
    <source>
        <strain evidence="2 3">HHB-10118-sp</strain>
    </source>
</reference>
<sequence>MDNERLSPSPPPGPSPPAYASHHPSELERHGPHTAVAGPQPLPSLPSIHQLPLNLPSSSTGLHRLSMAPPHPYAPTYESASGYSAGEHSRASPLHSAPFMPLRVSALPMRYLDDSEHDGGDPGPPKKKRRRQALSCTGKRRLKMPLVDR</sequence>
<protein>
    <submittedName>
        <fullName evidence="2">Uncharacterized protein</fullName>
    </submittedName>
</protein>
<feature type="compositionally biased region" description="Basic residues" evidence="1">
    <location>
        <begin position="125"/>
        <end position="143"/>
    </location>
</feature>
<feature type="region of interest" description="Disordered" evidence="1">
    <location>
        <begin position="110"/>
        <end position="149"/>
    </location>
</feature>
<dbReference type="KEGG" id="pco:PHACADRAFT_28299"/>
<feature type="compositionally biased region" description="Pro residues" evidence="1">
    <location>
        <begin position="8"/>
        <end position="17"/>
    </location>
</feature>
<dbReference type="OrthoDB" id="3362851at2759"/>
<proteinExistence type="predicted"/>
<evidence type="ECO:0000256" key="1">
    <source>
        <dbReference type="SAM" id="MobiDB-lite"/>
    </source>
</evidence>
<name>K5UYL9_PHACS</name>
<feature type="compositionally biased region" description="Basic and acidic residues" evidence="1">
    <location>
        <begin position="111"/>
        <end position="120"/>
    </location>
</feature>
<dbReference type="HOGENOM" id="CLU_1750356_0_0_1"/>
<dbReference type="InParanoid" id="K5UYL9"/>
<organism evidence="2 3">
    <name type="scientific">Phanerochaete carnosa (strain HHB-10118-sp)</name>
    <name type="common">White-rot fungus</name>
    <name type="synonym">Peniophora carnosa</name>
    <dbReference type="NCBI Taxonomy" id="650164"/>
    <lineage>
        <taxon>Eukaryota</taxon>
        <taxon>Fungi</taxon>
        <taxon>Dikarya</taxon>
        <taxon>Basidiomycota</taxon>
        <taxon>Agaricomycotina</taxon>
        <taxon>Agaricomycetes</taxon>
        <taxon>Polyporales</taxon>
        <taxon>Phanerochaetaceae</taxon>
        <taxon>Phanerochaete</taxon>
    </lineage>
</organism>
<feature type="region of interest" description="Disordered" evidence="1">
    <location>
        <begin position="1"/>
        <end position="96"/>
    </location>
</feature>
<gene>
    <name evidence="2" type="ORF">PHACADRAFT_28299</name>
</gene>
<dbReference type="AlphaFoldDB" id="K5UYL9"/>
<evidence type="ECO:0000313" key="2">
    <source>
        <dbReference type="EMBL" id="EKM55246.1"/>
    </source>
</evidence>